<reference evidence="1" key="2">
    <citation type="submission" date="2019-07" db="EMBL/GenBank/DDBJ databases">
        <authorList>
            <person name="Yang Y."/>
            <person name="Bocs S."/>
            <person name="Baudouin L."/>
        </authorList>
    </citation>
    <scope>NUCLEOTIDE SEQUENCE</scope>
    <source>
        <tissue evidence="1">Spear leaf of Hainan Tall coconut</tissue>
    </source>
</reference>
<name>A0A8K0MWG6_COCNU</name>
<keyword evidence="2" id="KW-1185">Reference proteome</keyword>
<sequence length="136" mass="15205">MAVFRLAAVIKKPSGEDFLVVRQAPPPPLPEEEYQKFVDSDLWDLPSAPLNPLEGEFRSKPLIEDADSLSDKLDLRCFDVYSALNEVLSQAGLVNAISGSWQLLKYVEEADFGPEPRVDTIFILARLESEEEILQG</sequence>
<dbReference type="AlphaFoldDB" id="A0A8K0MWG6"/>
<evidence type="ECO:0000313" key="2">
    <source>
        <dbReference type="Proteomes" id="UP000797356"/>
    </source>
</evidence>
<organism evidence="1 2">
    <name type="scientific">Cocos nucifera</name>
    <name type="common">Coconut palm</name>
    <dbReference type="NCBI Taxonomy" id="13894"/>
    <lineage>
        <taxon>Eukaryota</taxon>
        <taxon>Viridiplantae</taxon>
        <taxon>Streptophyta</taxon>
        <taxon>Embryophyta</taxon>
        <taxon>Tracheophyta</taxon>
        <taxon>Spermatophyta</taxon>
        <taxon>Magnoliopsida</taxon>
        <taxon>Liliopsida</taxon>
        <taxon>Arecaceae</taxon>
        <taxon>Arecoideae</taxon>
        <taxon>Cocoseae</taxon>
        <taxon>Attaleinae</taxon>
        <taxon>Cocos</taxon>
    </lineage>
</organism>
<dbReference type="Proteomes" id="UP000797356">
    <property type="component" value="Chromosome 2"/>
</dbReference>
<accession>A0A8K0MWG6</accession>
<dbReference type="OrthoDB" id="17458at2759"/>
<evidence type="ECO:0000313" key="1">
    <source>
        <dbReference type="EMBL" id="KAG1330651.1"/>
    </source>
</evidence>
<gene>
    <name evidence="1" type="ORF">COCNU_02G006190</name>
</gene>
<protein>
    <submittedName>
        <fullName evidence="1">Uncharacterized protein</fullName>
    </submittedName>
</protein>
<reference evidence="1" key="1">
    <citation type="journal article" date="2017" name="Gigascience">
        <title>The genome draft of coconut (Cocos nucifera).</title>
        <authorList>
            <person name="Xiao Y."/>
            <person name="Xu P."/>
            <person name="Fan H."/>
            <person name="Baudouin L."/>
            <person name="Xia W."/>
            <person name="Bocs S."/>
            <person name="Xu J."/>
            <person name="Li Q."/>
            <person name="Guo A."/>
            <person name="Zhou L."/>
            <person name="Li J."/>
            <person name="Wu Y."/>
            <person name="Ma Z."/>
            <person name="Armero A."/>
            <person name="Issali A.E."/>
            <person name="Liu N."/>
            <person name="Peng M."/>
            <person name="Yang Y."/>
        </authorList>
    </citation>
    <scope>NUCLEOTIDE SEQUENCE</scope>
    <source>
        <tissue evidence="1">Spear leaf of Hainan Tall coconut</tissue>
    </source>
</reference>
<proteinExistence type="predicted"/>
<dbReference type="EMBL" id="CM017873">
    <property type="protein sequence ID" value="KAG1330651.1"/>
    <property type="molecule type" value="Genomic_DNA"/>
</dbReference>
<comment type="caution">
    <text evidence="1">The sequence shown here is derived from an EMBL/GenBank/DDBJ whole genome shotgun (WGS) entry which is preliminary data.</text>
</comment>